<keyword evidence="2" id="KW-1185">Reference proteome</keyword>
<dbReference type="Pfam" id="PF14555">
    <property type="entry name" value="UBA_4"/>
    <property type="match status" value="1"/>
</dbReference>
<comment type="caution">
    <text evidence="1">The sequence shown here is derived from an EMBL/GenBank/DDBJ whole genome shotgun (WGS) entry which is preliminary data.</text>
</comment>
<sequence length="83" mass="8664">MAVRPNQEAIDTFISITGANESVALQKLEGARKAAENAIHVCLVDEQVNKAVLGANGAATAARVAAVKVVQNRVDGKFCDTDV</sequence>
<evidence type="ECO:0000313" key="2">
    <source>
        <dbReference type="Proteomes" id="UP001168877"/>
    </source>
</evidence>
<accession>A0AA39SDP2</accession>
<gene>
    <name evidence="1" type="ORF">LWI29_016435</name>
</gene>
<organism evidence="1 2">
    <name type="scientific">Acer saccharum</name>
    <name type="common">Sugar maple</name>
    <dbReference type="NCBI Taxonomy" id="4024"/>
    <lineage>
        <taxon>Eukaryota</taxon>
        <taxon>Viridiplantae</taxon>
        <taxon>Streptophyta</taxon>
        <taxon>Embryophyta</taxon>
        <taxon>Tracheophyta</taxon>
        <taxon>Spermatophyta</taxon>
        <taxon>Magnoliopsida</taxon>
        <taxon>eudicotyledons</taxon>
        <taxon>Gunneridae</taxon>
        <taxon>Pentapetalae</taxon>
        <taxon>rosids</taxon>
        <taxon>malvids</taxon>
        <taxon>Sapindales</taxon>
        <taxon>Sapindaceae</taxon>
        <taxon>Hippocastanoideae</taxon>
        <taxon>Acereae</taxon>
        <taxon>Acer</taxon>
    </lineage>
</organism>
<reference evidence="1" key="2">
    <citation type="submission" date="2023-06" db="EMBL/GenBank/DDBJ databases">
        <authorList>
            <person name="Swenson N.G."/>
            <person name="Wegrzyn J.L."/>
            <person name="Mcevoy S.L."/>
        </authorList>
    </citation>
    <scope>NUCLEOTIDE SEQUENCE</scope>
    <source>
        <strain evidence="1">NS2018</strain>
        <tissue evidence="1">Leaf</tissue>
    </source>
</reference>
<dbReference type="AlphaFoldDB" id="A0AA39SDP2"/>
<evidence type="ECO:0000313" key="1">
    <source>
        <dbReference type="EMBL" id="KAK0587039.1"/>
    </source>
</evidence>
<protein>
    <submittedName>
        <fullName evidence="1">Uncharacterized protein</fullName>
    </submittedName>
</protein>
<dbReference type="EMBL" id="JAUESC010000382">
    <property type="protein sequence ID" value="KAK0587039.1"/>
    <property type="molecule type" value="Genomic_DNA"/>
</dbReference>
<dbReference type="Proteomes" id="UP001168877">
    <property type="component" value="Unassembled WGS sequence"/>
</dbReference>
<proteinExistence type="predicted"/>
<reference evidence="1" key="1">
    <citation type="journal article" date="2022" name="Plant J.">
        <title>Strategies of tolerance reflected in two North American maple genomes.</title>
        <authorList>
            <person name="McEvoy S.L."/>
            <person name="Sezen U.U."/>
            <person name="Trouern-Trend A."/>
            <person name="McMahon S.M."/>
            <person name="Schaberg P.G."/>
            <person name="Yang J."/>
            <person name="Wegrzyn J.L."/>
            <person name="Swenson N.G."/>
        </authorList>
    </citation>
    <scope>NUCLEOTIDE SEQUENCE</scope>
    <source>
        <strain evidence="1">NS2018</strain>
    </source>
</reference>
<name>A0AA39SDP2_ACESA</name>